<keyword evidence="14" id="KW-0732">Signal</keyword>
<dbReference type="GO" id="GO:0047223">
    <property type="term" value="F:beta-1,3-galactosyl-O-glycosyl-glycoprotein beta-1,3-N-acetylglucosaminyltransferase activity"/>
    <property type="evidence" value="ECO:0007669"/>
    <property type="project" value="TreeGrafter"/>
</dbReference>
<dbReference type="EMBL" id="CAXKWB010005760">
    <property type="protein sequence ID" value="CAL4079712.1"/>
    <property type="molecule type" value="Genomic_DNA"/>
</dbReference>
<dbReference type="GO" id="GO:0030145">
    <property type="term" value="F:manganese ion binding"/>
    <property type="evidence" value="ECO:0007669"/>
    <property type="project" value="UniProtKB-UniRule"/>
</dbReference>
<reference evidence="16 17" key="1">
    <citation type="submission" date="2024-05" db="EMBL/GenBank/DDBJ databases">
        <authorList>
            <person name="Wallberg A."/>
        </authorList>
    </citation>
    <scope>NUCLEOTIDE SEQUENCE [LARGE SCALE GENOMIC DNA]</scope>
</reference>
<evidence type="ECO:0000256" key="13">
    <source>
        <dbReference type="RuleBase" id="RU368119"/>
    </source>
</evidence>
<comment type="cofactor">
    <cofactor evidence="13">
        <name>Mn(2+)</name>
        <dbReference type="ChEBI" id="CHEBI:29035"/>
    </cofactor>
    <text evidence="13">The cofactor is mostly bound to the substrate.</text>
</comment>
<feature type="signal peptide" evidence="14">
    <location>
        <begin position="1"/>
        <end position="16"/>
    </location>
</feature>
<dbReference type="InterPro" id="IPR052463">
    <property type="entry name" value="O-linked_mannose_GnT"/>
</dbReference>
<comment type="similarity">
    <text evidence="3 13">Belongs to the glycosyltransferase 13 family.</text>
</comment>
<evidence type="ECO:0000256" key="12">
    <source>
        <dbReference type="ARBA" id="ARBA00023211"/>
    </source>
</evidence>
<feature type="chain" id="PRO_5043864463" description="Alpha-1,3-mannosyl-glycoprotein 2-beta-N-acetylglucosaminyltransferase" evidence="14">
    <location>
        <begin position="17"/>
        <end position="640"/>
    </location>
</feature>
<dbReference type="InterPro" id="IPR004139">
    <property type="entry name" value="Glyco_trans_13"/>
</dbReference>
<comment type="subcellular location">
    <subcellularLocation>
        <location evidence="1 13">Golgi apparatus membrane</location>
        <topology evidence="1 13">Single-pass type II membrane protein</topology>
    </subcellularLocation>
</comment>
<dbReference type="GO" id="GO:0016266">
    <property type="term" value="P:protein O-linked glycosylation via N-acetyl-galactosamine"/>
    <property type="evidence" value="ECO:0007669"/>
    <property type="project" value="TreeGrafter"/>
</dbReference>
<dbReference type="InterPro" id="IPR029044">
    <property type="entry name" value="Nucleotide-diphossugar_trans"/>
</dbReference>
<accession>A0AAV2QFJ1</accession>
<evidence type="ECO:0000256" key="14">
    <source>
        <dbReference type="SAM" id="SignalP"/>
    </source>
</evidence>
<protein>
    <recommendedName>
        <fullName evidence="13">Alpha-1,3-mannosyl-glycoprotein 2-beta-N-acetylglucosaminyltransferase</fullName>
        <shortName evidence="13">GNT-I</shortName>
        <shortName evidence="13">GlcNAc-T I</shortName>
        <ecNumber evidence="13">2.4.1.101</ecNumber>
    </recommendedName>
    <alternativeName>
        <fullName evidence="13">N-glycosyl-oligosaccharide-glycoprotein N-acetylglucosaminyltransferase I</fullName>
    </alternativeName>
</protein>
<comment type="catalytic activity">
    <reaction evidence="13">
        <text>N(4)-(alpha-D-Man-(1-&gt;3)-[alpha-D-Man-(1-&gt;3)-[alpha-D-Man-(1-&gt;6)]-alpha-D-Man-(1-&gt;6)]-beta-D-Man-(1-&gt;4)-beta-D-GlcNAc-(1-&gt;4)-beta-D-GlcNAc)-L-asparaginyl-[protein] (N-glucan mannose isomer 5A1,2) + UDP-N-acetyl-alpha-D-glucosamine = N(4)-{beta-D-GlcNAc-(1-&gt;2)-alpha-D-Man-(1-&gt;3)-[alpha-D-Man-(1-&gt;3)-[alpha-D-Man-(1-&gt;6)]-alpha-D-Man-(1-&gt;6)]-beta-D-Man-(1-&gt;4)-beta-D-GlcNAc-(1-&gt;4)-beta-D-GlcNAc}-L-asparaginyl-[protein] + UDP + H(+)</text>
        <dbReference type="Rhea" id="RHEA:11456"/>
        <dbReference type="Rhea" id="RHEA-COMP:14367"/>
        <dbReference type="Rhea" id="RHEA-COMP:14368"/>
        <dbReference type="ChEBI" id="CHEBI:15378"/>
        <dbReference type="ChEBI" id="CHEBI:57705"/>
        <dbReference type="ChEBI" id="CHEBI:58223"/>
        <dbReference type="ChEBI" id="CHEBI:59087"/>
        <dbReference type="ChEBI" id="CHEBI:60625"/>
        <dbReference type="EC" id="2.4.1.101"/>
    </reaction>
</comment>
<organism evidence="16 17">
    <name type="scientific">Meganyctiphanes norvegica</name>
    <name type="common">Northern krill</name>
    <name type="synonym">Thysanopoda norvegica</name>
    <dbReference type="NCBI Taxonomy" id="48144"/>
    <lineage>
        <taxon>Eukaryota</taxon>
        <taxon>Metazoa</taxon>
        <taxon>Ecdysozoa</taxon>
        <taxon>Arthropoda</taxon>
        <taxon>Crustacea</taxon>
        <taxon>Multicrustacea</taxon>
        <taxon>Malacostraca</taxon>
        <taxon>Eumalacostraca</taxon>
        <taxon>Eucarida</taxon>
        <taxon>Euphausiacea</taxon>
        <taxon>Euphausiidae</taxon>
        <taxon>Meganyctiphanes</taxon>
    </lineage>
</organism>
<keyword evidence="5" id="KW-0808">Transferase</keyword>
<dbReference type="GO" id="GO:0003827">
    <property type="term" value="F:alpha-1,3-mannosylglycoprotein 2-beta-N-acetylglucosaminyltransferase activity"/>
    <property type="evidence" value="ECO:0007669"/>
    <property type="project" value="UniProtKB-UniRule"/>
</dbReference>
<evidence type="ECO:0000256" key="5">
    <source>
        <dbReference type="ARBA" id="ARBA00022679"/>
    </source>
</evidence>
<keyword evidence="8 13" id="KW-0735">Signal-anchor</keyword>
<evidence type="ECO:0000256" key="4">
    <source>
        <dbReference type="ARBA" id="ARBA00022676"/>
    </source>
</evidence>
<dbReference type="GO" id="GO:0000139">
    <property type="term" value="C:Golgi membrane"/>
    <property type="evidence" value="ECO:0007669"/>
    <property type="project" value="UniProtKB-SubCell"/>
</dbReference>
<keyword evidence="11" id="KW-0472">Membrane</keyword>
<dbReference type="PANTHER" id="PTHR46396">
    <property type="entry name" value="PROTEIN O-LINKED-MANNOSE BETA-1,2-N-ACETYLGLUCOSAMINYLTRANSFERASE 1"/>
    <property type="match status" value="1"/>
</dbReference>
<keyword evidence="10 13" id="KW-0333">Golgi apparatus</keyword>
<dbReference type="Gene3D" id="3.90.550.10">
    <property type="entry name" value="Spore Coat Polysaccharide Biosynthesis Protein SpsA, Chain A"/>
    <property type="match status" value="1"/>
</dbReference>
<dbReference type="AlphaFoldDB" id="A0AAV2QFJ1"/>
<evidence type="ECO:0000256" key="7">
    <source>
        <dbReference type="ARBA" id="ARBA00022723"/>
    </source>
</evidence>
<dbReference type="InterPro" id="IPR039477">
    <property type="entry name" value="ILEI/PANDER_dom"/>
</dbReference>
<gene>
    <name evidence="16" type="ORF">MNOR_LOCUS11096</name>
</gene>
<dbReference type="PANTHER" id="PTHR46396:SF2">
    <property type="entry name" value="ILEI_PANDER DOMAIN-CONTAINING PROTEIN"/>
    <property type="match status" value="1"/>
</dbReference>
<evidence type="ECO:0000313" key="16">
    <source>
        <dbReference type="EMBL" id="CAL4079712.1"/>
    </source>
</evidence>
<evidence type="ECO:0000256" key="9">
    <source>
        <dbReference type="ARBA" id="ARBA00022989"/>
    </source>
</evidence>
<sequence length="640" mass="72513">MLSLCVICFFIQIASSNSNSGIQVNHSQRFSVSVSSMKNGWSLQMNVCSIKGCSQMFKYEDNSLTSSPKKQGLVLNIFNQNSGKSIFQKTFLLGKYWAYWSDLEWHIKRTAPGRIVAMTIAVTGAVGLRNASVTLNHLGSSFATHLTSFSQWNWVFIKGGRTIMESVVLGGRADNYAHGEHYLNFNAPSATSVVELQRWNYCQDYGAMGGLCDTYNPDPLPVSNPLSLTINPHALDNVPIIVTAGTRHQYLYHSITNLLKAPGVVRNNILLVLGDTSPAMVQLIELLDLKYTKLPMKSDVSTKKTFGIENIKLFNYYKHVFELVLKMFSNAPAVIFLDEDVEVSPDFFSYMSQTLWLLETDESLYCINGFSQLGLDGLAHNSARINRGEMQIEWGYAITLKFIKEVLELWKSNSKAQDTALYDFWIYRHASNGRECIFPEVSRTRHYGVGVNAVVDVVENVFLRMKLVTESQVPLQNVTRLQLSHWRPDIIQSIKNSETIRGNPCSPDFLPLSSTSPKRNSNTKIYSFFYRLDRNSDGYPDYVQYFLTMACFGTWSQSEQGHHDGITIISPRVNTLLYIIGVPFSSYSYLKPNNIPLWDIDTVDEKVFQFNAKRMAIINHANWVWPNITSTDDMIRILSS</sequence>
<evidence type="ECO:0000256" key="11">
    <source>
        <dbReference type="ARBA" id="ARBA00023136"/>
    </source>
</evidence>
<comment type="function">
    <text evidence="13">Initiates complex N-linked carbohydrate formation. Essential for the conversion of high-mannose to hybrid and complex N-glycans.</text>
</comment>
<name>A0AAV2QFJ1_MEGNR</name>
<keyword evidence="7 13" id="KW-0479">Metal-binding</keyword>
<evidence type="ECO:0000256" key="1">
    <source>
        <dbReference type="ARBA" id="ARBA00004323"/>
    </source>
</evidence>
<comment type="caution">
    <text evidence="16">The sequence shown here is derived from an EMBL/GenBank/DDBJ whole genome shotgun (WGS) entry which is preliminary data.</text>
</comment>
<evidence type="ECO:0000256" key="3">
    <source>
        <dbReference type="ARBA" id="ARBA00006492"/>
    </source>
</evidence>
<keyword evidence="12 13" id="KW-0464">Manganese</keyword>
<keyword evidence="9" id="KW-1133">Transmembrane helix</keyword>
<evidence type="ECO:0000313" key="17">
    <source>
        <dbReference type="Proteomes" id="UP001497623"/>
    </source>
</evidence>
<evidence type="ECO:0000256" key="6">
    <source>
        <dbReference type="ARBA" id="ARBA00022692"/>
    </source>
</evidence>
<dbReference type="Proteomes" id="UP001497623">
    <property type="component" value="Unassembled WGS sequence"/>
</dbReference>
<dbReference type="EC" id="2.4.1.101" evidence="13"/>
<keyword evidence="17" id="KW-1185">Reference proteome</keyword>
<keyword evidence="4 13" id="KW-0328">Glycosyltransferase</keyword>
<keyword evidence="6" id="KW-0812">Transmembrane</keyword>
<dbReference type="Pfam" id="PF15711">
    <property type="entry name" value="ILEI"/>
    <property type="match status" value="1"/>
</dbReference>
<dbReference type="Pfam" id="PF03071">
    <property type="entry name" value="GNT-I"/>
    <property type="match status" value="1"/>
</dbReference>
<evidence type="ECO:0000256" key="2">
    <source>
        <dbReference type="ARBA" id="ARBA00004922"/>
    </source>
</evidence>
<evidence type="ECO:0000259" key="15">
    <source>
        <dbReference type="Pfam" id="PF15711"/>
    </source>
</evidence>
<comment type="pathway">
    <text evidence="2 13">Protein modification; protein glycosylation.</text>
</comment>
<evidence type="ECO:0000256" key="8">
    <source>
        <dbReference type="ARBA" id="ARBA00022968"/>
    </source>
</evidence>
<evidence type="ECO:0000256" key="10">
    <source>
        <dbReference type="ARBA" id="ARBA00023034"/>
    </source>
</evidence>
<proteinExistence type="inferred from homology"/>
<feature type="domain" description="ILEI/PANDER" evidence="15">
    <location>
        <begin position="72"/>
        <end position="157"/>
    </location>
</feature>
<dbReference type="SUPFAM" id="SSF53448">
    <property type="entry name" value="Nucleotide-diphospho-sugar transferases"/>
    <property type="match status" value="1"/>
</dbReference>